<keyword evidence="6 9" id="KW-1133">Transmembrane helix</keyword>
<dbReference type="EMBL" id="LC588400">
    <property type="protein sequence ID" value="BCL84746.1"/>
    <property type="molecule type" value="Genomic_DNA"/>
</dbReference>
<reference evidence="10" key="1">
    <citation type="submission" date="2020-10" db="EMBL/GenBank/DDBJ databases">
        <title>Molecular characterization of the Japanese fish louse Argulus japonicus.</title>
        <authorList>
            <person name="Kawato S."/>
            <person name="Nozaki R."/>
            <person name="Hirono I."/>
            <person name="Kondo H."/>
        </authorList>
    </citation>
    <scope>NUCLEOTIDE SEQUENCE</scope>
    <source>
        <strain evidence="10">Shizuoka-2019</strain>
    </source>
</reference>
<accession>A0A7I8F094</accession>
<evidence type="ECO:0000256" key="6">
    <source>
        <dbReference type="ARBA" id="ARBA00022989"/>
    </source>
</evidence>
<name>A0A7I8F094_9CRUS</name>
<dbReference type="Pfam" id="PF00507">
    <property type="entry name" value="Oxidored_q4"/>
    <property type="match status" value="1"/>
</dbReference>
<evidence type="ECO:0000256" key="9">
    <source>
        <dbReference type="RuleBase" id="RU003640"/>
    </source>
</evidence>
<sequence>MLLLAMIPIIVTSILILINLLVSKKSNFFFSKQTPFECGFNNITPSRSTFSIQFFFIALIFLIFDIEIAIILPFPFLLMNSMTMNFMIISIIVIILTMSLIYEWNKGLLKWFN</sequence>
<evidence type="ECO:0000256" key="4">
    <source>
        <dbReference type="ARBA" id="ARBA00022448"/>
    </source>
</evidence>
<evidence type="ECO:0000256" key="2">
    <source>
        <dbReference type="ARBA" id="ARBA00008472"/>
    </source>
</evidence>
<gene>
    <name evidence="10" type="primary">NAD3</name>
</gene>
<comment type="catalytic activity">
    <reaction evidence="8 9">
        <text>a ubiquinone + NADH + 5 H(+)(in) = a ubiquinol + NAD(+) + 4 H(+)(out)</text>
        <dbReference type="Rhea" id="RHEA:29091"/>
        <dbReference type="Rhea" id="RHEA-COMP:9565"/>
        <dbReference type="Rhea" id="RHEA-COMP:9566"/>
        <dbReference type="ChEBI" id="CHEBI:15378"/>
        <dbReference type="ChEBI" id="CHEBI:16389"/>
        <dbReference type="ChEBI" id="CHEBI:17976"/>
        <dbReference type="ChEBI" id="CHEBI:57540"/>
        <dbReference type="ChEBI" id="CHEBI:57945"/>
        <dbReference type="EC" id="7.1.1.2"/>
    </reaction>
</comment>
<geneLocation type="mitochondrion" evidence="10"/>
<comment type="subcellular location">
    <subcellularLocation>
        <location evidence="1">Membrane</location>
    </subcellularLocation>
    <subcellularLocation>
        <location evidence="9">Mitochondrion membrane</location>
        <topology evidence="9">Multi-pass membrane protein</topology>
    </subcellularLocation>
</comment>
<dbReference type="GO" id="GO:0008137">
    <property type="term" value="F:NADH dehydrogenase (ubiquinone) activity"/>
    <property type="evidence" value="ECO:0007669"/>
    <property type="project" value="UniProtKB-UniRule"/>
</dbReference>
<comment type="function">
    <text evidence="9">Core subunit of the mitochondrial membrane respiratory chain NADH dehydrogenase (Complex I) which catalyzes electron transfer from NADH through the respiratory chain, using ubiquinone as an electron acceptor. Essential for the catalytic activity of complex I.</text>
</comment>
<evidence type="ECO:0000256" key="8">
    <source>
        <dbReference type="ARBA" id="ARBA00049551"/>
    </source>
</evidence>
<keyword evidence="9" id="KW-1278">Translocase</keyword>
<keyword evidence="5 9" id="KW-0812">Transmembrane</keyword>
<protein>
    <recommendedName>
        <fullName evidence="3 9">NADH-ubiquinone oxidoreductase chain 3</fullName>
        <ecNumber evidence="9">7.1.1.2</ecNumber>
    </recommendedName>
</protein>
<dbReference type="PANTHER" id="PTHR11058:SF9">
    <property type="entry name" value="NADH-UBIQUINONE OXIDOREDUCTASE CHAIN 3"/>
    <property type="match status" value="1"/>
</dbReference>
<feature type="transmembrane region" description="Helical" evidence="9">
    <location>
        <begin position="6"/>
        <end position="22"/>
    </location>
</feature>
<keyword evidence="9" id="KW-0830">Ubiquinone</keyword>
<dbReference type="EC" id="7.1.1.2" evidence="9"/>
<keyword evidence="4 9" id="KW-0813">Transport</keyword>
<keyword evidence="7 9" id="KW-0472">Membrane</keyword>
<comment type="similarity">
    <text evidence="2 9">Belongs to the complex I subunit 3 family.</text>
</comment>
<dbReference type="InterPro" id="IPR000440">
    <property type="entry name" value="NADH_UbQ/plastoQ_OxRdtase_su3"/>
</dbReference>
<dbReference type="AlphaFoldDB" id="A0A7I8F094"/>
<dbReference type="PANTHER" id="PTHR11058">
    <property type="entry name" value="NADH-UBIQUINONE OXIDOREDUCTASE CHAIN 3"/>
    <property type="match status" value="1"/>
</dbReference>
<evidence type="ECO:0000313" key="10">
    <source>
        <dbReference type="EMBL" id="BCL84746.1"/>
    </source>
</evidence>
<feature type="transmembrane region" description="Helical" evidence="9">
    <location>
        <begin position="54"/>
        <end position="78"/>
    </location>
</feature>
<evidence type="ECO:0000256" key="5">
    <source>
        <dbReference type="ARBA" id="ARBA00022692"/>
    </source>
</evidence>
<evidence type="ECO:0000256" key="7">
    <source>
        <dbReference type="ARBA" id="ARBA00023136"/>
    </source>
</evidence>
<proteinExistence type="inferred from homology"/>
<keyword evidence="9" id="KW-0679">Respiratory chain</keyword>
<organism evidence="10">
    <name type="scientific">Argulus japonicus</name>
    <dbReference type="NCBI Taxonomy" id="873553"/>
    <lineage>
        <taxon>Eukaryota</taxon>
        <taxon>Metazoa</taxon>
        <taxon>Ecdysozoa</taxon>
        <taxon>Arthropoda</taxon>
        <taxon>Crustacea</taxon>
        <taxon>Oligostraca</taxon>
        <taxon>Ichthyostraca</taxon>
        <taxon>Branchiura</taxon>
        <taxon>Arguloida</taxon>
        <taxon>Argulidae</taxon>
        <taxon>Argulus</taxon>
    </lineage>
</organism>
<dbReference type="GO" id="GO:0031966">
    <property type="term" value="C:mitochondrial membrane"/>
    <property type="evidence" value="ECO:0007669"/>
    <property type="project" value="UniProtKB-SubCell"/>
</dbReference>
<evidence type="ECO:0000256" key="3">
    <source>
        <dbReference type="ARBA" id="ARBA00021007"/>
    </source>
</evidence>
<keyword evidence="9" id="KW-0249">Electron transport</keyword>
<dbReference type="GO" id="GO:0030964">
    <property type="term" value="C:NADH dehydrogenase complex"/>
    <property type="evidence" value="ECO:0007669"/>
    <property type="project" value="TreeGrafter"/>
</dbReference>
<keyword evidence="9 10" id="KW-0496">Mitochondrion</keyword>
<feature type="transmembrane region" description="Helical" evidence="9">
    <location>
        <begin position="84"/>
        <end position="102"/>
    </location>
</feature>
<dbReference type="Gene3D" id="1.20.58.1610">
    <property type="entry name" value="NADH:ubiquinone/plastoquinone oxidoreductase, chain 3"/>
    <property type="match status" value="1"/>
</dbReference>
<evidence type="ECO:0000256" key="1">
    <source>
        <dbReference type="ARBA" id="ARBA00004370"/>
    </source>
</evidence>
<keyword evidence="9" id="KW-0520">NAD</keyword>
<dbReference type="InterPro" id="IPR038430">
    <property type="entry name" value="NDAH_ubi_oxred_su3_sf"/>
</dbReference>